<dbReference type="GeneID" id="66885159"/>
<dbReference type="GO" id="GO:0006281">
    <property type="term" value="P:DNA repair"/>
    <property type="evidence" value="ECO:0007669"/>
    <property type="project" value="UniProtKB-UniRule"/>
</dbReference>
<dbReference type="Proteomes" id="UP000035174">
    <property type="component" value="Unassembled WGS sequence"/>
</dbReference>
<dbReference type="PANTHER" id="PTHR10302:SF27">
    <property type="entry name" value="SINGLE-STRANDED DNA-BINDING PROTEIN"/>
    <property type="match status" value="1"/>
</dbReference>
<evidence type="ECO:0000313" key="5">
    <source>
        <dbReference type="EMBL" id="OCM72794.1"/>
    </source>
</evidence>
<dbReference type="AlphaFoldDB" id="A0A0E1EEW9"/>
<dbReference type="EMBL" id="UAVB01000001">
    <property type="protein sequence ID" value="SQA17911.1"/>
    <property type="molecule type" value="Genomic_DNA"/>
</dbReference>
<dbReference type="Proteomes" id="UP000256718">
    <property type="component" value="Unassembled WGS sequence"/>
</dbReference>
<dbReference type="PIRSF" id="PIRSF002070">
    <property type="entry name" value="SSB"/>
    <property type="match status" value="1"/>
</dbReference>
<keyword evidence="2" id="KW-0227">DNA damage</keyword>
<reference evidence="5 11" key="2">
    <citation type="journal article" date="2016" name="Sci. Rep.">
        <title>Serotype IV Streptococcus agalactiae ST-452 has arisen from large genomic recombination events between CC23 and the hypervirulent CC17 lineages.</title>
        <authorList>
            <person name="Campisi E."/>
            <person name="Rinaudo C.D."/>
            <person name="Donati C."/>
            <person name="Barucco M."/>
            <person name="Torricelli G."/>
            <person name="Edwards M.S."/>
            <person name="Baker C.J."/>
            <person name="Margarit I."/>
            <person name="Rosini R."/>
        </authorList>
    </citation>
    <scope>NUCLEOTIDE SEQUENCE [LARGE SCALE GENOMIC DNA]</scope>
    <source>
        <strain evidence="5 11">CZ-PW-140</strain>
    </source>
</reference>
<dbReference type="Proteomes" id="UP000255140">
    <property type="component" value="Unassembled WGS sequence"/>
</dbReference>
<dbReference type="EMBL" id="LCVB01000015">
    <property type="protein sequence ID" value="KLJ30427.1"/>
    <property type="molecule type" value="Genomic_DNA"/>
</dbReference>
<accession>A0A0E1EEW9</accession>
<evidence type="ECO:0000256" key="2">
    <source>
        <dbReference type="HAMAP-Rule" id="MF_00984"/>
    </source>
</evidence>
<protein>
    <recommendedName>
        <fullName evidence="2 3">Single-stranded DNA-binding protein</fullName>
        <shortName evidence="2">SSB</shortName>
    </recommendedName>
</protein>
<dbReference type="NCBIfam" id="NF005579">
    <property type="entry name" value="PRK07274.1"/>
    <property type="match status" value="1"/>
</dbReference>
<dbReference type="InterPro" id="IPR012340">
    <property type="entry name" value="NA-bd_OB-fold"/>
</dbReference>
<keyword evidence="2" id="KW-0235">DNA replication</keyword>
<reference evidence="4 10" key="1">
    <citation type="journal article" date="2015" name="PLoS ONE">
        <title>Genomic analysis reveals the molecular basis for capsule loss in the group B streptococcus population.</title>
        <authorList>
            <consortium name="DEVANI Consortium"/>
            <person name="Rosini R."/>
            <person name="Campisi E."/>
            <person name="De Chiara M."/>
            <person name="Tettelin H."/>
            <person name="Rinaudo D."/>
            <person name="Toniolo C."/>
            <person name="Metruccio M."/>
            <person name="Guidotti S."/>
            <person name="Sorensen U.B."/>
            <person name="Kilian M."/>
            <person name="Ramirez M."/>
            <person name="Janulczyk R."/>
            <person name="Donati C."/>
            <person name="Grandi G."/>
            <person name="Margarit I."/>
        </authorList>
    </citation>
    <scope>NUCLEOTIDE SEQUENCE [LARGE SCALE GENOMIC DNA]</scope>
    <source>
        <strain evidence="4 10">ES-PW-063</strain>
    </source>
</reference>
<dbReference type="GO" id="GO:0006260">
    <property type="term" value="P:DNA replication"/>
    <property type="evidence" value="ECO:0007669"/>
    <property type="project" value="UniProtKB-UniRule"/>
</dbReference>
<comment type="function">
    <text evidence="2">Plays an important role in DNA replication, recombination and repair. Binds to ssDNA and to an array of partner proteins to recruit them to their sites of action during DNA metabolism.</text>
</comment>
<dbReference type="Proteomes" id="UP000093122">
    <property type="component" value="Unassembled WGS sequence"/>
</dbReference>
<dbReference type="EMBL" id="QHGZ01000227">
    <property type="protein sequence ID" value="RDY77370.1"/>
    <property type="molecule type" value="Genomic_DNA"/>
</dbReference>
<dbReference type="KEGG" id="sagc:DN94_01975"/>
<dbReference type="SUPFAM" id="SSF50249">
    <property type="entry name" value="Nucleic acid-binding proteins"/>
    <property type="match status" value="1"/>
</dbReference>
<dbReference type="InterPro" id="IPR011344">
    <property type="entry name" value="ssDNA-bd"/>
</dbReference>
<evidence type="ECO:0000313" key="9">
    <source>
        <dbReference type="EMBL" id="VED66216.1"/>
    </source>
</evidence>
<dbReference type="InterPro" id="IPR000424">
    <property type="entry name" value="Primosome_PriB/ssb"/>
</dbReference>
<reference evidence="12 13" key="4">
    <citation type="submission" date="2018-06" db="EMBL/GenBank/DDBJ databases">
        <authorList>
            <consortium name="Pathogen Informatics"/>
            <person name="Doyle S."/>
        </authorList>
    </citation>
    <scope>NUCLEOTIDE SEQUENCE [LARGE SCALE GENOMIC DNA]</scope>
    <source>
        <strain evidence="7 12">NCTC8181</strain>
        <strain evidence="8 13">NCTC9828</strain>
    </source>
</reference>
<evidence type="ECO:0000256" key="3">
    <source>
        <dbReference type="PIRNR" id="PIRNR002070"/>
    </source>
</evidence>
<keyword evidence="2" id="KW-0234">DNA repair</keyword>
<dbReference type="Proteomes" id="UP000250200">
    <property type="component" value="Unassembled WGS sequence"/>
</dbReference>
<dbReference type="KEGG" id="sags:SaSA20_0176"/>
<dbReference type="OMA" id="TEVRCNE"/>
<evidence type="ECO:0000313" key="4">
    <source>
        <dbReference type="EMBL" id="KLJ30427.1"/>
    </source>
</evidence>
<evidence type="ECO:0000313" key="6">
    <source>
        <dbReference type="EMBL" id="RDY77370.1"/>
    </source>
</evidence>
<gene>
    <name evidence="7" type="primary">ssb_2</name>
    <name evidence="8" type="synonym">ssb_1</name>
    <name evidence="5" type="ORF">AX245_02130</name>
    <name evidence="6" type="ORF">C4618_11415</name>
    <name evidence="7" type="ORF">NCTC8181_00890</name>
    <name evidence="9" type="ORF">NCTC8184_02319</name>
    <name evidence="8" type="ORF">NCTC9828_00066</name>
    <name evidence="4" type="ORF">WA45_02445</name>
</gene>
<dbReference type="PROSITE" id="PS50935">
    <property type="entry name" value="SSB"/>
    <property type="match status" value="1"/>
</dbReference>
<evidence type="ECO:0000313" key="11">
    <source>
        <dbReference type="Proteomes" id="UP000093122"/>
    </source>
</evidence>
<keyword evidence="1 2" id="KW-0238">DNA-binding</keyword>
<evidence type="ECO:0000256" key="1">
    <source>
        <dbReference type="ARBA" id="ARBA00023125"/>
    </source>
</evidence>
<dbReference type="PANTHER" id="PTHR10302">
    <property type="entry name" value="SINGLE-STRANDED DNA-BINDING PROTEIN"/>
    <property type="match status" value="1"/>
</dbReference>
<dbReference type="Gene3D" id="2.40.50.140">
    <property type="entry name" value="Nucleic acid-binding proteins"/>
    <property type="match status" value="1"/>
</dbReference>
<dbReference type="EMBL" id="MAWT01000001">
    <property type="protein sequence ID" value="OCM72794.1"/>
    <property type="molecule type" value="Genomic_DNA"/>
</dbReference>
<reference evidence="9 15" key="5">
    <citation type="submission" date="2018-12" db="EMBL/GenBank/DDBJ databases">
        <authorList>
            <consortium name="Pathogen Informatics"/>
        </authorList>
    </citation>
    <scope>NUCLEOTIDE SEQUENCE [LARGE SCALE GENOMIC DNA]</scope>
    <source>
        <strain evidence="9 15">NCTC8184</strain>
    </source>
</reference>
<organism evidence="5 11">
    <name type="scientific">Streptococcus agalactiae</name>
    <dbReference type="NCBI Taxonomy" id="1311"/>
    <lineage>
        <taxon>Bacteria</taxon>
        <taxon>Bacillati</taxon>
        <taxon>Bacillota</taxon>
        <taxon>Bacilli</taxon>
        <taxon>Lactobacillales</taxon>
        <taxon>Streptococcaceae</taxon>
        <taxon>Streptococcus</taxon>
    </lineage>
</organism>
<dbReference type="EMBL" id="UHEW01000004">
    <property type="protein sequence ID" value="SUN25656.1"/>
    <property type="molecule type" value="Genomic_DNA"/>
</dbReference>
<dbReference type="CDD" id="cd04496">
    <property type="entry name" value="SSB_OBF"/>
    <property type="match status" value="1"/>
</dbReference>
<evidence type="ECO:0000313" key="12">
    <source>
        <dbReference type="Proteomes" id="UP000250200"/>
    </source>
</evidence>
<proteinExistence type="inferred from homology"/>
<feature type="short sequence motif" description="Important for interaction with partner proteins" evidence="2">
    <location>
        <begin position="126"/>
        <end position="131"/>
    </location>
</feature>
<dbReference type="GO" id="GO:0006310">
    <property type="term" value="P:DNA recombination"/>
    <property type="evidence" value="ECO:0007669"/>
    <property type="project" value="UniProtKB-UniRule"/>
</dbReference>
<name>A0A0E1EEW9_STRAG</name>
<dbReference type="GO" id="GO:0003697">
    <property type="term" value="F:single-stranded DNA binding"/>
    <property type="evidence" value="ECO:0007669"/>
    <property type="project" value="UniProtKB-UniRule"/>
</dbReference>
<dbReference type="Pfam" id="PF00436">
    <property type="entry name" value="SSB"/>
    <property type="match status" value="1"/>
</dbReference>
<evidence type="ECO:0000313" key="13">
    <source>
        <dbReference type="Proteomes" id="UP000255140"/>
    </source>
</evidence>
<reference evidence="6 14" key="3">
    <citation type="journal article" date="2018" name="Emerg. Microbes Infect.">
        <title>Phenotypic and molecular analysis of nontypeable Group B streptococci: identification of cps2a and hybrid cps2a/cps5 Group B streptococcal capsule gene clusters.</title>
        <authorList>
            <person name="Alhhazmi A."/>
            <person name="Tyrrell G.J."/>
        </authorList>
    </citation>
    <scope>NUCLEOTIDE SEQUENCE [LARGE SCALE GENOMIC DNA]</scope>
    <source>
        <strain evidence="6 14">PLGBS17</strain>
    </source>
</reference>
<dbReference type="GO" id="GO:0009295">
    <property type="term" value="C:nucleoid"/>
    <property type="evidence" value="ECO:0007669"/>
    <property type="project" value="TreeGrafter"/>
</dbReference>
<evidence type="ECO:0000313" key="8">
    <source>
        <dbReference type="EMBL" id="SUN25656.1"/>
    </source>
</evidence>
<evidence type="ECO:0000313" key="14">
    <source>
        <dbReference type="Proteomes" id="UP000256718"/>
    </source>
</evidence>
<evidence type="ECO:0000313" key="10">
    <source>
        <dbReference type="Proteomes" id="UP000035174"/>
    </source>
</evidence>
<dbReference type="KEGG" id="sage:EN72_01215"/>
<comment type="subunit">
    <text evidence="2">Homotetramer.</text>
</comment>
<dbReference type="NCBIfam" id="TIGR00621">
    <property type="entry name" value="ssb"/>
    <property type="match status" value="1"/>
</dbReference>
<evidence type="ECO:0000313" key="15">
    <source>
        <dbReference type="Proteomes" id="UP000268870"/>
    </source>
</evidence>
<keyword evidence="2" id="KW-0233">DNA recombination</keyword>
<dbReference type="Proteomes" id="UP000268870">
    <property type="component" value="Chromosome"/>
</dbReference>
<dbReference type="EMBL" id="LR134265">
    <property type="protein sequence ID" value="VED66216.1"/>
    <property type="molecule type" value="Genomic_DNA"/>
</dbReference>
<sequence length="131" mass="14775">MYNKVIMIGRLTAKPEMVKTPTDKSVTRATVAVNRRFKGSNGEREADFINVVMWGRLAETLASYGTKGSLISIDGELRTRKYEKDGQTHYITEVLASSFQLLESRAQRAMRENNVSGDLSDLVLEEEELPF</sequence>
<dbReference type="SMR" id="A0A0E1EEW9"/>
<evidence type="ECO:0000313" key="7">
    <source>
        <dbReference type="EMBL" id="SQA17911.1"/>
    </source>
</evidence>
<comment type="caution">
    <text evidence="2">Lacks conserved residue(s) required for the propagation of feature annotation.</text>
</comment>
<dbReference type="KEGG" id="sagl:GBS222_0328"/>
<dbReference type="HAMAP" id="MF_00984">
    <property type="entry name" value="SSB"/>
    <property type="match status" value="1"/>
</dbReference>
<dbReference type="RefSeq" id="WP_000282447.1">
    <property type="nucleotide sequence ID" value="NZ_AP018935.1"/>
</dbReference>